<name>A0A445MBE7_ENSVE</name>
<accession>A0A445MBE7</accession>
<proteinExistence type="predicted"/>
<dbReference type="EMBL" id="KV875554">
    <property type="protein sequence ID" value="RZR71582.1"/>
    <property type="molecule type" value="Genomic_DNA"/>
</dbReference>
<evidence type="ECO:0000313" key="1">
    <source>
        <dbReference type="EMBL" id="RZR71582.1"/>
    </source>
</evidence>
<dbReference type="AlphaFoldDB" id="A0A445MBE7"/>
<protein>
    <submittedName>
        <fullName evidence="1">Uncharacterized protein</fullName>
    </submittedName>
</protein>
<gene>
    <name evidence="1" type="ORF">BHM03_00005934</name>
</gene>
<sequence>MSSGLGGGPLLSLSFSPLEKEAPLRTSRRRGGGSFRCGVCTTEGSIFKISAHRSRVLSRPSGDSVSVAVVPSSSALGDSGIADTLAVMWSFFNVDSTVTTRRLVEVRKNYFIPPEYKLHVPLPGERPYDSFPCGFDLSTDALEVGLRFPLHPVIKACLKQ</sequence>
<reference evidence="1" key="1">
    <citation type="journal article" date="2018" name="Data Brief">
        <title>Genome sequence data from 17 accessions of Ensete ventricosum, a staple food crop for millions in Ethiopia.</title>
        <authorList>
            <person name="Yemataw Z."/>
            <person name="Muzemil S."/>
            <person name="Ambachew D."/>
            <person name="Tripathi L."/>
            <person name="Tesfaye K."/>
            <person name="Chala A."/>
            <person name="Farbos A."/>
            <person name="O'Neill P."/>
            <person name="Moore K."/>
            <person name="Grant M."/>
            <person name="Studholme D.J."/>
        </authorList>
    </citation>
    <scope>NUCLEOTIDE SEQUENCE [LARGE SCALE GENOMIC DNA]</scope>
    <source>
        <tissue evidence="1">Leaf</tissue>
    </source>
</reference>
<dbReference type="Proteomes" id="UP000290560">
    <property type="component" value="Unassembled WGS sequence"/>
</dbReference>
<organism evidence="1">
    <name type="scientific">Ensete ventricosum</name>
    <name type="common">Abyssinian banana</name>
    <name type="synonym">Musa ensete</name>
    <dbReference type="NCBI Taxonomy" id="4639"/>
    <lineage>
        <taxon>Eukaryota</taxon>
        <taxon>Viridiplantae</taxon>
        <taxon>Streptophyta</taxon>
        <taxon>Embryophyta</taxon>
        <taxon>Tracheophyta</taxon>
        <taxon>Spermatophyta</taxon>
        <taxon>Magnoliopsida</taxon>
        <taxon>Liliopsida</taxon>
        <taxon>Zingiberales</taxon>
        <taxon>Musaceae</taxon>
        <taxon>Ensete</taxon>
    </lineage>
</organism>